<evidence type="ECO:0000313" key="7">
    <source>
        <dbReference type="Proteomes" id="UP000266841"/>
    </source>
</evidence>
<keyword evidence="7" id="KW-1185">Reference proteome</keyword>
<feature type="region of interest" description="Disordered" evidence="4">
    <location>
        <begin position="1"/>
        <end position="25"/>
    </location>
</feature>
<reference evidence="6 7" key="1">
    <citation type="journal article" date="2012" name="Genome Biol.">
        <title>Genome and low-iron response of an oceanic diatom adapted to chronic iron limitation.</title>
        <authorList>
            <person name="Lommer M."/>
            <person name="Specht M."/>
            <person name="Roy A.S."/>
            <person name="Kraemer L."/>
            <person name="Andreson R."/>
            <person name="Gutowska M.A."/>
            <person name="Wolf J."/>
            <person name="Bergner S.V."/>
            <person name="Schilhabel M.B."/>
            <person name="Klostermeier U.C."/>
            <person name="Beiko R.G."/>
            <person name="Rosenstiel P."/>
            <person name="Hippler M."/>
            <person name="Laroche J."/>
        </authorList>
    </citation>
    <scope>NUCLEOTIDE SEQUENCE [LARGE SCALE GENOMIC DNA]</scope>
    <source>
        <strain evidence="6 7">CCMP1005</strain>
    </source>
</reference>
<sequence>MEETGPTVDREEAAPHGGGVGEFRESSLALGAADTYEGETADAYAVAAQAAKLRRFATSAADDRAGSDGGSSDDGGVKPPDVASAASSLSSLGPEPTSDNPPLHDRPEPSYLLPPPASSLGVGAHAIAGINATDPRTSAAADINTDPAGVTSPAAAAWATADATGGGDEGFREVHAYPVEDTPDLPVAQVEEMKPWLRRREGKLAALAVGLLLAALAVILGVFLTMDPSEPVPVVEEMTSDAPTVSPTLDPRPLLTVVRERGSVRCGVEDTVATGAVQFGKFAADHCRSVATAVLGDPNATQLVPVGKDRFQVLNDHGVDLLVAGDAWTVEKAMREVSSWMIFDLDYCSARNLSSESFHLFEKPTTGSAFIFGYPYYFAAVVYVGVPNYIRCAVSGKRYDDCGGLAICAVDSVELKDLMTSFCKTPHRPIHSPSSTQNDSNQDSLSVPKSFLQFDAFPVIEAALHNGTCNVLVSDVSQIYGSELQADLDSGTYVMSDFHVSTNSISMVTRTGNAGDQEWFDVVDGARYAMWRATQIGLGLDPAACQKTLEDPRRGSGPISFLDPVNCVGNYAEIFGRSLSTKILGTPKAYTQAIDAPNLGSLRCRDCENVLLSSPTLREIVDRGSLRCGIYMDQERNYTKTSLPVLVAETYCTAVAVAIFQGDPGAVNITHFTEIDASVFPDDFDVVAGVSGTISLDGPPNLSYDPEEPSPWWRATVYFLEDKYYLDGVEYNGIGKDRVLATKSDDEDDSLARLVLMVYIATVHAQRIGIGRSTSHEMPLFHLLGDGLSFMLKDVVAFAGNYDEVLTESLRASDGQIGRGYNKVLDKRALTYGTPAVWCSLTGSCPPEELGTNFGLGIYMWDSSEIPDESEVMVLENLGGWLGGNADDPFV</sequence>
<keyword evidence="5" id="KW-1133">Transmembrane helix</keyword>
<feature type="region of interest" description="Disordered" evidence="4">
    <location>
        <begin position="57"/>
        <end position="117"/>
    </location>
</feature>
<protein>
    <recommendedName>
        <fullName evidence="8">Solute-binding protein family 3/N-terminal domain-containing protein</fullName>
    </recommendedName>
</protein>
<comment type="caution">
    <text evidence="6">The sequence shown here is derived from an EMBL/GenBank/DDBJ whole genome shotgun (WGS) entry which is preliminary data.</text>
</comment>
<feature type="transmembrane region" description="Helical" evidence="5">
    <location>
        <begin position="204"/>
        <end position="226"/>
    </location>
</feature>
<dbReference type="PANTHER" id="PTHR30085">
    <property type="entry name" value="AMINO ACID ABC TRANSPORTER PERMEASE"/>
    <property type="match status" value="1"/>
</dbReference>
<dbReference type="PANTHER" id="PTHR30085:SF6">
    <property type="entry name" value="ABC TRANSPORTER GLUTAMINE-BINDING PROTEIN GLNH"/>
    <property type="match status" value="1"/>
</dbReference>
<gene>
    <name evidence="6" type="ORF">THAOC_32294</name>
</gene>
<dbReference type="InterPro" id="IPR051455">
    <property type="entry name" value="Bact_solute-bind_prot3"/>
</dbReference>
<keyword evidence="3" id="KW-0732">Signal</keyword>
<evidence type="ECO:0000256" key="4">
    <source>
        <dbReference type="SAM" id="MobiDB-lite"/>
    </source>
</evidence>
<dbReference type="EMBL" id="AGNL01045340">
    <property type="protein sequence ID" value="EJK48875.1"/>
    <property type="molecule type" value="Genomic_DNA"/>
</dbReference>
<evidence type="ECO:0000256" key="1">
    <source>
        <dbReference type="ARBA" id="ARBA00010333"/>
    </source>
</evidence>
<dbReference type="OrthoDB" id="47924at2759"/>
<dbReference type="AlphaFoldDB" id="K0R7H3"/>
<organism evidence="6 7">
    <name type="scientific">Thalassiosira oceanica</name>
    <name type="common">Marine diatom</name>
    <dbReference type="NCBI Taxonomy" id="159749"/>
    <lineage>
        <taxon>Eukaryota</taxon>
        <taxon>Sar</taxon>
        <taxon>Stramenopiles</taxon>
        <taxon>Ochrophyta</taxon>
        <taxon>Bacillariophyta</taxon>
        <taxon>Coscinodiscophyceae</taxon>
        <taxon>Thalassiosirophycidae</taxon>
        <taxon>Thalassiosirales</taxon>
        <taxon>Thalassiosiraceae</taxon>
        <taxon>Thalassiosira</taxon>
    </lineage>
</organism>
<keyword evidence="5" id="KW-0812">Transmembrane</keyword>
<evidence type="ECO:0008006" key="8">
    <source>
        <dbReference type="Google" id="ProtNLM"/>
    </source>
</evidence>
<evidence type="ECO:0000256" key="2">
    <source>
        <dbReference type="ARBA" id="ARBA00022448"/>
    </source>
</evidence>
<proteinExistence type="inferred from homology"/>
<dbReference type="GO" id="GO:0006865">
    <property type="term" value="P:amino acid transport"/>
    <property type="evidence" value="ECO:0007669"/>
    <property type="project" value="TreeGrafter"/>
</dbReference>
<dbReference type="Proteomes" id="UP000266841">
    <property type="component" value="Unassembled WGS sequence"/>
</dbReference>
<name>K0R7H3_THAOC</name>
<comment type="similarity">
    <text evidence="1">Belongs to the bacterial solute-binding protein 3 family.</text>
</comment>
<keyword evidence="2" id="KW-0813">Transport</keyword>
<keyword evidence="5" id="KW-0472">Membrane</keyword>
<feature type="compositionally biased region" description="Low complexity" evidence="4">
    <location>
        <begin position="83"/>
        <end position="92"/>
    </location>
</feature>
<accession>K0R7H3</accession>
<evidence type="ECO:0000256" key="5">
    <source>
        <dbReference type="SAM" id="Phobius"/>
    </source>
</evidence>
<evidence type="ECO:0000313" key="6">
    <source>
        <dbReference type="EMBL" id="EJK48875.1"/>
    </source>
</evidence>
<evidence type="ECO:0000256" key="3">
    <source>
        <dbReference type="ARBA" id="ARBA00022729"/>
    </source>
</evidence>